<dbReference type="AlphaFoldDB" id="A0AAD7BL37"/>
<sequence>MDALEWNPETGEPFLRLPAPFQNMIITPPRMSDVKPSVAILKDPAVALWMGSTAPGKEYAEPKAEGWLTKIVAETDVGVQEMKRGESPFSVCPIRHLREERAEGGDVFLGDVGVYRAGWAHILDQEARARMMEENNAKKAGDPETVWHVGYYLAPSHHGRGVMTVAVKALIEWSVKWLGVQRLISSTFTENRGSLRVLQKCGFVVVDTLVDHVPMDDGKWSMYLLEWNGQTASE</sequence>
<dbReference type="Pfam" id="PF13302">
    <property type="entry name" value="Acetyltransf_3"/>
    <property type="match status" value="1"/>
</dbReference>
<dbReference type="PANTHER" id="PTHR43792">
    <property type="entry name" value="GNAT FAMILY, PUTATIVE (AFU_ORTHOLOGUE AFUA_3G00765)-RELATED-RELATED"/>
    <property type="match status" value="1"/>
</dbReference>
<dbReference type="Proteomes" id="UP001221142">
    <property type="component" value="Unassembled WGS sequence"/>
</dbReference>
<evidence type="ECO:0000259" key="1">
    <source>
        <dbReference type="PROSITE" id="PS51186"/>
    </source>
</evidence>
<comment type="caution">
    <text evidence="2">The sequence shown here is derived from an EMBL/GenBank/DDBJ whole genome shotgun (WGS) entry which is preliminary data.</text>
</comment>
<reference evidence="2" key="1">
    <citation type="submission" date="2023-03" db="EMBL/GenBank/DDBJ databases">
        <title>Massive genome expansion in bonnet fungi (Mycena s.s.) driven by repeated elements and novel gene families across ecological guilds.</title>
        <authorList>
            <consortium name="Lawrence Berkeley National Laboratory"/>
            <person name="Harder C.B."/>
            <person name="Miyauchi S."/>
            <person name="Viragh M."/>
            <person name="Kuo A."/>
            <person name="Thoen E."/>
            <person name="Andreopoulos B."/>
            <person name="Lu D."/>
            <person name="Skrede I."/>
            <person name="Drula E."/>
            <person name="Henrissat B."/>
            <person name="Morin E."/>
            <person name="Kohler A."/>
            <person name="Barry K."/>
            <person name="LaButti K."/>
            <person name="Morin E."/>
            <person name="Salamov A."/>
            <person name="Lipzen A."/>
            <person name="Mereny Z."/>
            <person name="Hegedus B."/>
            <person name="Baldrian P."/>
            <person name="Stursova M."/>
            <person name="Weitz H."/>
            <person name="Taylor A."/>
            <person name="Grigoriev I.V."/>
            <person name="Nagy L.G."/>
            <person name="Martin F."/>
            <person name="Kauserud H."/>
        </authorList>
    </citation>
    <scope>NUCLEOTIDE SEQUENCE</scope>
    <source>
        <strain evidence="2">9284</strain>
    </source>
</reference>
<dbReference type="Gene3D" id="3.40.630.30">
    <property type="match status" value="1"/>
</dbReference>
<dbReference type="InterPro" id="IPR051531">
    <property type="entry name" value="N-acetyltransferase"/>
</dbReference>
<dbReference type="GO" id="GO:0016747">
    <property type="term" value="F:acyltransferase activity, transferring groups other than amino-acyl groups"/>
    <property type="evidence" value="ECO:0007669"/>
    <property type="project" value="InterPro"/>
</dbReference>
<evidence type="ECO:0000313" key="3">
    <source>
        <dbReference type="Proteomes" id="UP001221142"/>
    </source>
</evidence>
<dbReference type="InterPro" id="IPR016181">
    <property type="entry name" value="Acyl_CoA_acyltransferase"/>
</dbReference>
<feature type="domain" description="N-acetyltransferase" evidence="1">
    <location>
        <begin position="69"/>
        <end position="230"/>
    </location>
</feature>
<dbReference type="InterPro" id="IPR000182">
    <property type="entry name" value="GNAT_dom"/>
</dbReference>
<protein>
    <submittedName>
        <fullName evidence="2">Acyl-CoA N-acyltransferase</fullName>
    </submittedName>
</protein>
<evidence type="ECO:0000313" key="2">
    <source>
        <dbReference type="EMBL" id="KAJ7623728.1"/>
    </source>
</evidence>
<keyword evidence="3" id="KW-1185">Reference proteome</keyword>
<organism evidence="2 3">
    <name type="scientific">Roridomyces roridus</name>
    <dbReference type="NCBI Taxonomy" id="1738132"/>
    <lineage>
        <taxon>Eukaryota</taxon>
        <taxon>Fungi</taxon>
        <taxon>Dikarya</taxon>
        <taxon>Basidiomycota</taxon>
        <taxon>Agaricomycotina</taxon>
        <taxon>Agaricomycetes</taxon>
        <taxon>Agaricomycetidae</taxon>
        <taxon>Agaricales</taxon>
        <taxon>Marasmiineae</taxon>
        <taxon>Mycenaceae</taxon>
        <taxon>Roridomyces</taxon>
    </lineage>
</organism>
<name>A0AAD7BL37_9AGAR</name>
<gene>
    <name evidence="2" type="ORF">FB45DRAFT_113927</name>
</gene>
<dbReference type="PROSITE" id="PS51186">
    <property type="entry name" value="GNAT"/>
    <property type="match status" value="1"/>
</dbReference>
<dbReference type="SUPFAM" id="SSF55729">
    <property type="entry name" value="Acyl-CoA N-acyltransferases (Nat)"/>
    <property type="match status" value="1"/>
</dbReference>
<proteinExistence type="predicted"/>
<accession>A0AAD7BL37</accession>
<dbReference type="EMBL" id="JARKIF010000014">
    <property type="protein sequence ID" value="KAJ7623728.1"/>
    <property type="molecule type" value="Genomic_DNA"/>
</dbReference>